<evidence type="ECO:0000313" key="2">
    <source>
        <dbReference type="EMBL" id="CEM30128.1"/>
    </source>
</evidence>
<dbReference type="STRING" id="1169540.A0A0G4GJN4"/>
<organism evidence="2 3">
    <name type="scientific">Vitrella brassicaformis (strain CCMP3155)</name>
    <dbReference type="NCBI Taxonomy" id="1169540"/>
    <lineage>
        <taxon>Eukaryota</taxon>
        <taxon>Sar</taxon>
        <taxon>Alveolata</taxon>
        <taxon>Colpodellida</taxon>
        <taxon>Vitrellaceae</taxon>
        <taxon>Vitrella</taxon>
    </lineage>
</organism>
<dbReference type="AlphaFoldDB" id="A0A0G4GJN4"/>
<reference evidence="2 3" key="1">
    <citation type="submission" date="2014-11" db="EMBL/GenBank/DDBJ databases">
        <authorList>
            <person name="Zhu J."/>
            <person name="Qi W."/>
            <person name="Song R."/>
        </authorList>
    </citation>
    <scope>NUCLEOTIDE SEQUENCE [LARGE SCALE GENOMIC DNA]</scope>
</reference>
<proteinExistence type="predicted"/>
<evidence type="ECO:0008006" key="4">
    <source>
        <dbReference type="Google" id="ProtNLM"/>
    </source>
</evidence>
<dbReference type="Proteomes" id="UP000041254">
    <property type="component" value="Unassembled WGS sequence"/>
</dbReference>
<protein>
    <recommendedName>
        <fullName evidence="4">DUF2237 domain-containing protein</fullName>
    </recommendedName>
</protein>
<gene>
    <name evidence="2" type="ORF">Vbra_18015</name>
</gene>
<accession>A0A0G4GJN4</accession>
<sequence>MKQLLTVAACFITALASAARTALRSPLFVSNAASIPRPSREARRATITRANAAQNVCGGSLECCCAEPYQTGFYRDGYCNTGPSDFGTHTVCAKVTDTFLQYTKAKGNNLSDPVPQYNFPGLKEGSLWCLCASRWLEAHEAGVAPPIYLKRTHSKTLETIDMSILQQYALDAGIDVAVPS</sequence>
<name>A0A0G4GJN4_VITBC</name>
<dbReference type="Gene3D" id="3.30.56.110">
    <property type="entry name" value="Protein of unknown function DUF2237"/>
    <property type="match status" value="1"/>
</dbReference>
<evidence type="ECO:0000313" key="3">
    <source>
        <dbReference type="Proteomes" id="UP000041254"/>
    </source>
</evidence>
<feature type="chain" id="PRO_5005190563" description="DUF2237 domain-containing protein" evidence="1">
    <location>
        <begin position="19"/>
        <end position="180"/>
    </location>
</feature>
<dbReference type="PANTHER" id="PTHR37466">
    <property type="entry name" value="SLR1628 PROTEIN"/>
    <property type="match status" value="1"/>
</dbReference>
<dbReference type="OrthoDB" id="1517790at2759"/>
<dbReference type="VEuPathDB" id="CryptoDB:Vbra_18015"/>
<feature type="signal peptide" evidence="1">
    <location>
        <begin position="1"/>
        <end position="18"/>
    </location>
</feature>
<dbReference type="Pfam" id="PF09996">
    <property type="entry name" value="DUF2237"/>
    <property type="match status" value="1"/>
</dbReference>
<dbReference type="InParanoid" id="A0A0G4GJN4"/>
<keyword evidence="3" id="KW-1185">Reference proteome</keyword>
<dbReference type="EMBL" id="CDMY01000688">
    <property type="protein sequence ID" value="CEM30128.1"/>
    <property type="molecule type" value="Genomic_DNA"/>
</dbReference>
<evidence type="ECO:0000256" key="1">
    <source>
        <dbReference type="SAM" id="SignalP"/>
    </source>
</evidence>
<dbReference type="PANTHER" id="PTHR37466:SF1">
    <property type="entry name" value="SLR1628 PROTEIN"/>
    <property type="match status" value="1"/>
</dbReference>
<dbReference type="PhylomeDB" id="A0A0G4GJN4"/>
<dbReference type="InterPro" id="IPR018714">
    <property type="entry name" value="DUF2237"/>
</dbReference>
<keyword evidence="1" id="KW-0732">Signal</keyword>